<protein>
    <submittedName>
        <fullName evidence="2">Phosphagen kinase C-terminal domain-containing protein</fullName>
    </submittedName>
</protein>
<accession>A0A0N5BTV1</accession>
<dbReference type="WBParaSite" id="SPAL_0000927500.1">
    <property type="protein sequence ID" value="SPAL_0000927500.1"/>
    <property type="gene ID" value="SPAL_0000927500"/>
</dbReference>
<evidence type="ECO:0000313" key="2">
    <source>
        <dbReference type="WBParaSite" id="SPAL_0000927500.1"/>
    </source>
</evidence>
<dbReference type="Proteomes" id="UP000046392">
    <property type="component" value="Unplaced"/>
</dbReference>
<dbReference type="AlphaFoldDB" id="A0A0N5BTV1"/>
<reference evidence="2" key="1">
    <citation type="submission" date="2017-02" db="UniProtKB">
        <authorList>
            <consortium name="WormBaseParasite"/>
        </authorList>
    </citation>
    <scope>IDENTIFICATION</scope>
</reference>
<evidence type="ECO:0000313" key="1">
    <source>
        <dbReference type="Proteomes" id="UP000046392"/>
    </source>
</evidence>
<proteinExistence type="predicted"/>
<sequence>MPSGGVTQDENKYGQMMVKRNMSRDRFSAIKKFISFEDLLEFKSGKFYDFGGNYDTLSDEDRAVINERSKKFSNLLKYFNGFIDFST</sequence>
<name>A0A0N5BTV1_STREA</name>
<keyword evidence="1" id="KW-1185">Reference proteome</keyword>
<organism evidence="1 2">
    <name type="scientific">Strongyloides papillosus</name>
    <name type="common">Intestinal threadworm</name>
    <dbReference type="NCBI Taxonomy" id="174720"/>
    <lineage>
        <taxon>Eukaryota</taxon>
        <taxon>Metazoa</taxon>
        <taxon>Ecdysozoa</taxon>
        <taxon>Nematoda</taxon>
        <taxon>Chromadorea</taxon>
        <taxon>Rhabditida</taxon>
        <taxon>Tylenchina</taxon>
        <taxon>Panagrolaimomorpha</taxon>
        <taxon>Strongyloidoidea</taxon>
        <taxon>Strongyloididae</taxon>
        <taxon>Strongyloides</taxon>
    </lineage>
</organism>